<gene>
    <name evidence="7" type="primary">flhA</name>
    <name evidence="8" type="ORF">Bealeia1_01328</name>
</gene>
<dbReference type="PRINTS" id="PR00949">
    <property type="entry name" value="TYPE3IMAPROT"/>
</dbReference>
<dbReference type="Gene3D" id="3.40.50.12790">
    <property type="entry name" value="FHIPEP family, domain 4"/>
    <property type="match status" value="1"/>
</dbReference>
<dbReference type="Gene3D" id="1.10.8.540">
    <property type="entry name" value="FHIPEP family, domain 3"/>
    <property type="match status" value="1"/>
</dbReference>
<keyword evidence="9" id="KW-1185">Reference proteome</keyword>
<proteinExistence type="inferred from homology"/>
<organism evidence="8 9">
    <name type="scientific">Candidatus Bealeia paramacronuclearis</name>
    <dbReference type="NCBI Taxonomy" id="1921001"/>
    <lineage>
        <taxon>Bacteria</taxon>
        <taxon>Pseudomonadati</taxon>
        <taxon>Pseudomonadota</taxon>
        <taxon>Alphaproteobacteria</taxon>
        <taxon>Holosporales</taxon>
        <taxon>Holosporaceae</taxon>
        <taxon>Candidatus Bealeia</taxon>
    </lineage>
</organism>
<dbReference type="PIRSF" id="PIRSF005419">
    <property type="entry name" value="FlhA"/>
    <property type="match status" value="1"/>
</dbReference>
<feature type="transmembrane region" description="Helical" evidence="7">
    <location>
        <begin position="26"/>
        <end position="44"/>
    </location>
</feature>
<reference evidence="8 9" key="1">
    <citation type="journal article" date="2024" name="Environ. Microbiol.">
        <title>Novel evolutionary insights on the interactions of the Holosporales (Alphaproteobacteria) with eukaryotic hosts from comparative genomics.</title>
        <authorList>
            <person name="Giovannini M."/>
            <person name="Petroni G."/>
            <person name="Castelli M."/>
        </authorList>
    </citation>
    <scope>NUCLEOTIDE SEQUENCE [LARGE SCALE GENOMIC DNA]</scope>
    <source>
        <strain evidence="8 9">US_Bl 15I1</strain>
    </source>
</reference>
<comment type="subcellular location">
    <subcellularLocation>
        <location evidence="1 7">Cell membrane</location>
        <topology evidence="1 7">Multi-pass membrane protein</topology>
    </subcellularLocation>
</comment>
<feature type="transmembrane region" description="Helical" evidence="7">
    <location>
        <begin position="50"/>
        <end position="69"/>
    </location>
</feature>
<evidence type="ECO:0000256" key="6">
    <source>
        <dbReference type="ARBA" id="ARBA00023136"/>
    </source>
</evidence>
<comment type="function">
    <text evidence="7">Required for formation of the rod structure of the flagellar apparatus. Together with FliI and FliH, may constitute the export apparatus of flagellin.</text>
</comment>
<dbReference type="Proteomes" id="UP001330434">
    <property type="component" value="Chromosome"/>
</dbReference>
<keyword evidence="3 7" id="KW-1003">Cell membrane</keyword>
<dbReference type="PANTHER" id="PTHR30161:SF1">
    <property type="entry name" value="FLAGELLAR BIOSYNTHESIS PROTEIN FLHA-RELATED"/>
    <property type="match status" value="1"/>
</dbReference>
<feature type="transmembrane region" description="Helical" evidence="7">
    <location>
        <begin position="214"/>
        <end position="235"/>
    </location>
</feature>
<dbReference type="InterPro" id="IPR042196">
    <property type="entry name" value="FHIPEP_4"/>
</dbReference>
<dbReference type="InterPro" id="IPR042194">
    <property type="entry name" value="FHIPEP_1"/>
</dbReference>
<keyword evidence="6 7" id="KW-0472">Membrane</keyword>
<keyword evidence="8" id="KW-0282">Flagellum</keyword>
<dbReference type="Gene3D" id="3.40.30.60">
    <property type="entry name" value="FHIPEP family, domain 1"/>
    <property type="match status" value="1"/>
</dbReference>
<evidence type="ECO:0000313" key="9">
    <source>
        <dbReference type="Proteomes" id="UP001330434"/>
    </source>
</evidence>
<feature type="transmembrane region" description="Helical" evidence="7">
    <location>
        <begin position="121"/>
        <end position="144"/>
    </location>
</feature>
<evidence type="ECO:0000256" key="5">
    <source>
        <dbReference type="ARBA" id="ARBA00022989"/>
    </source>
</evidence>
<feature type="transmembrane region" description="Helical" evidence="7">
    <location>
        <begin position="285"/>
        <end position="309"/>
    </location>
</feature>
<dbReference type="InterPro" id="IPR006301">
    <property type="entry name" value="FlhA"/>
</dbReference>
<comment type="similarity">
    <text evidence="2 7">Belongs to the FHIPEP (flagella/HR/invasion proteins export pore) family.</text>
</comment>
<keyword evidence="4 7" id="KW-0812">Transmembrane</keyword>
<dbReference type="InterPro" id="IPR001712">
    <property type="entry name" value="T3SS_FHIPEP"/>
</dbReference>
<evidence type="ECO:0000256" key="7">
    <source>
        <dbReference type="RuleBase" id="RU364093"/>
    </source>
</evidence>
<dbReference type="NCBIfam" id="TIGR01398">
    <property type="entry name" value="FlhA"/>
    <property type="match status" value="1"/>
</dbReference>
<keyword evidence="8" id="KW-0969">Cilium</keyword>
<dbReference type="RefSeq" id="WP_331255915.1">
    <property type="nucleotide sequence ID" value="NZ_CP133270.1"/>
</dbReference>
<keyword evidence="5 7" id="KW-1133">Transmembrane helix</keyword>
<evidence type="ECO:0000256" key="3">
    <source>
        <dbReference type="ARBA" id="ARBA00022475"/>
    </source>
</evidence>
<comment type="caution">
    <text evidence="7">Lacks conserved residue(s) required for the propagation of feature annotation.</text>
</comment>
<protein>
    <recommendedName>
        <fullName evidence="7">Flagellar biosynthesis protein FlhA</fullName>
    </recommendedName>
</protein>
<dbReference type="PANTHER" id="PTHR30161">
    <property type="entry name" value="FLAGELLAR EXPORT PROTEIN, MEMBRANE FLHA SUBUNIT-RELATED"/>
    <property type="match status" value="1"/>
</dbReference>
<feature type="transmembrane region" description="Helical" evidence="7">
    <location>
        <begin position="255"/>
        <end position="273"/>
    </location>
</feature>
<dbReference type="Pfam" id="PF00771">
    <property type="entry name" value="FHIPEP"/>
    <property type="match status" value="1"/>
</dbReference>
<evidence type="ECO:0000256" key="4">
    <source>
        <dbReference type="ARBA" id="ARBA00022692"/>
    </source>
</evidence>
<keyword evidence="8" id="KW-0966">Cell projection</keyword>
<evidence type="ECO:0000256" key="1">
    <source>
        <dbReference type="ARBA" id="ARBA00004651"/>
    </source>
</evidence>
<dbReference type="EMBL" id="CP133270">
    <property type="protein sequence ID" value="WVX67131.1"/>
    <property type="molecule type" value="Genomic_DNA"/>
</dbReference>
<keyword evidence="7" id="KW-0653">Protein transport</keyword>
<keyword evidence="7" id="KW-1006">Bacterial flagellum protein export</keyword>
<keyword evidence="7" id="KW-0813">Transport</keyword>
<name>A0ABZ2C3X1_9PROT</name>
<evidence type="ECO:0000256" key="2">
    <source>
        <dbReference type="ARBA" id="ARBA00008835"/>
    </source>
</evidence>
<accession>A0ABZ2C3X1</accession>
<dbReference type="InterPro" id="IPR042193">
    <property type="entry name" value="FHIPEP_3"/>
</dbReference>
<evidence type="ECO:0000313" key="8">
    <source>
        <dbReference type="EMBL" id="WVX67131.1"/>
    </source>
</evidence>
<keyword evidence="7" id="KW-1005">Bacterial flagellum biogenesis</keyword>
<sequence>MAQGQLPAFNFPDIATFGLKMRRSDIAFALGLMAILVFLILPMPKFLLDICLALSITFSVMILMTSLFIQKPLEFSAFPTILLVSTMLRLSLNVASTRLILADGSQGPGAAGEVIRAFGGFLMSGNFVIGVIIFMILITINFVVITKGSGRIAEVAARFSLDSMPGKQMAVDADLSAGIINEQEAKKRRKELEEETNFYGSMDGAAKFVRGDAIAGLIITFINIVGGILIGVMQGGMTFSEALHTYSLLTVGDGLVTQIPALIISTAAGMLVSKSGTSGSTDKALFSQLGAYPAALGLSSFLMTAFAIIPGIPMFPFLTLALITGLAAWKLTQAQEIKDTEAQRVATKSGEAAKADGTKTAEEETVASALHMDLIRLKLGYGLLSLVSGPNDQRLTDQIKVLRKQLATEMGFVLPSVRIMDNLQLGANDYIIRIKEIEVGRGELRPHMYLVMDPQGQNISLPGEPTIEPTFGLPAMWISEDQKTNAENKGYTVVDIPVVVTTHLTEVIKDNMSDLLSFAETQKLLDELDKTQQKLLTDIVPNQISQSGIQRVLQNLLNERVSIRDLSAVLEGIAESCAFTRNLGTITEHVRARLSRQLCAANSDENGSLPLVTLSPAWEEAFNDALLGDGETKHLALSPSKVQEFMLRVREIMDDLAMRGEMPVILTGQPIRVHVRSIIERFRPSTVVMSQAEIHPKVKLRNLGQL</sequence>